<accession>A0ABD3F852</accession>
<organism evidence="2 3">
    <name type="scientific">Phytophthora oleae</name>
    <dbReference type="NCBI Taxonomy" id="2107226"/>
    <lineage>
        <taxon>Eukaryota</taxon>
        <taxon>Sar</taxon>
        <taxon>Stramenopiles</taxon>
        <taxon>Oomycota</taxon>
        <taxon>Peronosporomycetes</taxon>
        <taxon>Peronosporales</taxon>
        <taxon>Peronosporaceae</taxon>
        <taxon>Phytophthora</taxon>
    </lineage>
</organism>
<evidence type="ECO:0000313" key="3">
    <source>
        <dbReference type="Proteomes" id="UP001632037"/>
    </source>
</evidence>
<dbReference type="AlphaFoldDB" id="A0ABD3F852"/>
<keyword evidence="3" id="KW-1185">Reference proteome</keyword>
<name>A0ABD3F852_9STRA</name>
<reference evidence="2 3" key="1">
    <citation type="submission" date="2024-09" db="EMBL/GenBank/DDBJ databases">
        <title>Genome sequencing and assembly of Phytophthora oleae, isolate VK10A, causative agent of rot of olive drupes.</title>
        <authorList>
            <person name="Conti Taguali S."/>
            <person name="Riolo M."/>
            <person name="La Spada F."/>
            <person name="Cacciola S.O."/>
            <person name="Dionisio G."/>
        </authorList>
    </citation>
    <scope>NUCLEOTIDE SEQUENCE [LARGE SCALE GENOMIC DNA]</scope>
    <source>
        <strain evidence="2 3">VK10A</strain>
    </source>
</reference>
<comment type="caution">
    <text evidence="2">The sequence shown here is derived from an EMBL/GenBank/DDBJ whole genome shotgun (WGS) entry which is preliminary data.</text>
</comment>
<protein>
    <submittedName>
        <fullName evidence="2">Uncharacterized protein</fullName>
    </submittedName>
</protein>
<feature type="compositionally biased region" description="Low complexity" evidence="1">
    <location>
        <begin position="111"/>
        <end position="125"/>
    </location>
</feature>
<dbReference type="Proteomes" id="UP001632037">
    <property type="component" value="Unassembled WGS sequence"/>
</dbReference>
<gene>
    <name evidence="2" type="ORF">V7S43_011974</name>
</gene>
<evidence type="ECO:0000256" key="1">
    <source>
        <dbReference type="SAM" id="MobiDB-lite"/>
    </source>
</evidence>
<evidence type="ECO:0000313" key="2">
    <source>
        <dbReference type="EMBL" id="KAL3663033.1"/>
    </source>
</evidence>
<dbReference type="EMBL" id="JBIMZQ010000029">
    <property type="protein sequence ID" value="KAL3663033.1"/>
    <property type="molecule type" value="Genomic_DNA"/>
</dbReference>
<proteinExistence type="predicted"/>
<feature type="region of interest" description="Disordered" evidence="1">
    <location>
        <begin position="83"/>
        <end position="153"/>
    </location>
</feature>
<sequence>MYREVKLEEARAIVQSSVHWDGTADNNRSTTRTGSITINKSAHPPPCLLLFSEPNGYKTMEALVRRGVQLTLEADPELKALITHQQEHRLQSPHTSPRRPSVSFSGAGVQLSAAPSASSSLSPSPRYSILKKSTQSLLPSTPAFDTPSTAPPN</sequence>